<proteinExistence type="predicted"/>
<feature type="non-terminal residue" evidence="1">
    <location>
        <position position="1"/>
    </location>
</feature>
<reference evidence="1 2" key="1">
    <citation type="submission" date="2016-06" db="EMBL/GenBank/DDBJ databases">
        <authorList>
            <person name="Kjaerup R.B."/>
            <person name="Dalgaard T.S."/>
            <person name="Juul-Madsen H.R."/>
        </authorList>
    </citation>
    <scope>NUCLEOTIDE SEQUENCE [LARGE SCALE GENOMIC DNA]</scope>
    <source>
        <strain evidence="1 2">Pb300</strain>
    </source>
</reference>
<name>A0A1D2J3G9_PARBR</name>
<sequence length="66" mass="7213">QPAPASDTTPLFHLPALKSFRAEGIRYYRRYTDGPAQSTGASLRTESAGYIPPRNMLESAVQGTPF</sequence>
<dbReference type="AlphaFoldDB" id="A0A1D2J3G9"/>
<evidence type="ECO:0000313" key="2">
    <source>
        <dbReference type="Proteomes" id="UP000242814"/>
    </source>
</evidence>
<dbReference type="EMBL" id="LZYO01000714">
    <property type="protein sequence ID" value="ODH12844.1"/>
    <property type="molecule type" value="Genomic_DNA"/>
</dbReference>
<comment type="caution">
    <text evidence="1">The sequence shown here is derived from an EMBL/GenBank/DDBJ whole genome shotgun (WGS) entry which is preliminary data.</text>
</comment>
<protein>
    <submittedName>
        <fullName evidence="1">Uncharacterized protein</fullName>
    </submittedName>
</protein>
<organism evidence="1 2">
    <name type="scientific">Paracoccidioides brasiliensis</name>
    <dbReference type="NCBI Taxonomy" id="121759"/>
    <lineage>
        <taxon>Eukaryota</taxon>
        <taxon>Fungi</taxon>
        <taxon>Dikarya</taxon>
        <taxon>Ascomycota</taxon>
        <taxon>Pezizomycotina</taxon>
        <taxon>Eurotiomycetes</taxon>
        <taxon>Eurotiomycetidae</taxon>
        <taxon>Onygenales</taxon>
        <taxon>Ajellomycetaceae</taxon>
        <taxon>Paracoccidioides</taxon>
    </lineage>
</organism>
<evidence type="ECO:0000313" key="1">
    <source>
        <dbReference type="EMBL" id="ODH12844.1"/>
    </source>
</evidence>
<dbReference type="Proteomes" id="UP000242814">
    <property type="component" value="Unassembled WGS sequence"/>
</dbReference>
<accession>A0A1D2J3G9</accession>
<gene>
    <name evidence="1" type="ORF">ACO22_07855</name>
</gene>